<evidence type="ECO:0000259" key="11">
    <source>
        <dbReference type="Pfam" id="PF17921"/>
    </source>
</evidence>
<name>A0A7M7T6B4_NASVI</name>
<accession>A0A7M7T6B4</accession>
<evidence type="ECO:0000313" key="13">
    <source>
        <dbReference type="Proteomes" id="UP000002358"/>
    </source>
</evidence>
<keyword evidence="7" id="KW-0695">RNA-directed DNA polymerase</keyword>
<evidence type="ECO:0000256" key="4">
    <source>
        <dbReference type="ARBA" id="ARBA00022722"/>
    </source>
</evidence>
<evidence type="ECO:0000256" key="7">
    <source>
        <dbReference type="ARBA" id="ARBA00022918"/>
    </source>
</evidence>
<feature type="domain" description="Integrase zinc-binding" evidence="11">
    <location>
        <begin position="470"/>
        <end position="526"/>
    </location>
</feature>
<dbReference type="Gene3D" id="3.10.20.370">
    <property type="match status" value="1"/>
</dbReference>
<feature type="region of interest" description="Disordered" evidence="8">
    <location>
        <begin position="247"/>
        <end position="284"/>
    </location>
</feature>
<evidence type="ECO:0000256" key="1">
    <source>
        <dbReference type="ARBA" id="ARBA00012493"/>
    </source>
</evidence>
<dbReference type="InterPro" id="IPR043502">
    <property type="entry name" value="DNA/RNA_pol_sf"/>
</dbReference>
<dbReference type="GeneID" id="116415882"/>
<sequence length="600" mass="69181">MPFGLRNSPSTFMRAMNDIFVGLQNREIFIYIDDLIIFAKTMDDHDRKMSLVVERLRESEPVLVYPDYTKHFYVTTDASQFAIGSVLSQIYGKDDKPIAFYSRILKNAETNYSTIEKELLARVDSAAQFRHALYGRRFTFMTDHKPLVWLHNLKDPTTRLKRFYFKLSEFDYNIVYKEGKTNYVADALSRNPPSLEPDGKIFVLTLASSESDEIFTPADMPSTSCRVFLFAPNSKVPIIKHTRKRNVIRSDSTKSATTPVESGHDDTNENIENETSPDDENDITALAMDNNPPELSDAAVSSINNSSDQSSEMIEPPAVTYDIMRRAKNNVIEIRDSFLIYKDNLAYFITSKNEPVCSGAQALHDANRYVHHDRVELGSVVTRTVSRKVLLALCVKKDDRVRVQVDTLDLAFSHLKDYLLEKKLKTIRFSVSQSIDDVPWITIREKLEHLSQLVPDTKFLLCKNLVRVPDEEERIDIIHTIHSSPVNGHKGVTKTYLRIRQDYYWPSLKQDIQTYISRCETCQLKKLVRQLKRRISKLQEIAQENLKSAKKRSNKYYDRKVNPCTFQVGDYVRLLAEPKKGVFGNEFSGPYKVIRIKRPK</sequence>
<dbReference type="GO" id="GO:0003964">
    <property type="term" value="F:RNA-directed DNA polymerase activity"/>
    <property type="evidence" value="ECO:0007669"/>
    <property type="project" value="UniProtKB-KW"/>
</dbReference>
<dbReference type="SUPFAM" id="SSF56672">
    <property type="entry name" value="DNA/RNA polymerases"/>
    <property type="match status" value="1"/>
</dbReference>
<dbReference type="OrthoDB" id="8193822at2759"/>
<evidence type="ECO:0000259" key="9">
    <source>
        <dbReference type="Pfam" id="PF00078"/>
    </source>
</evidence>
<dbReference type="InterPro" id="IPR043128">
    <property type="entry name" value="Rev_trsase/Diguanyl_cyclase"/>
</dbReference>
<dbReference type="GO" id="GO:0004519">
    <property type="term" value="F:endonuclease activity"/>
    <property type="evidence" value="ECO:0007669"/>
    <property type="project" value="UniProtKB-KW"/>
</dbReference>
<reference evidence="12" key="1">
    <citation type="submission" date="2021-01" db="UniProtKB">
        <authorList>
            <consortium name="EnsemblMetazoa"/>
        </authorList>
    </citation>
    <scope>IDENTIFICATION</scope>
</reference>
<dbReference type="Gene3D" id="1.10.340.70">
    <property type="match status" value="1"/>
</dbReference>
<feature type="compositionally biased region" description="Polar residues" evidence="8">
    <location>
        <begin position="249"/>
        <end position="260"/>
    </location>
</feature>
<evidence type="ECO:0000256" key="8">
    <source>
        <dbReference type="SAM" id="MobiDB-lite"/>
    </source>
</evidence>
<feature type="compositionally biased region" description="Acidic residues" evidence="8">
    <location>
        <begin position="268"/>
        <end position="282"/>
    </location>
</feature>
<evidence type="ECO:0000256" key="6">
    <source>
        <dbReference type="ARBA" id="ARBA00022801"/>
    </source>
</evidence>
<evidence type="ECO:0000259" key="10">
    <source>
        <dbReference type="Pfam" id="PF17917"/>
    </source>
</evidence>
<dbReference type="Pfam" id="PF00078">
    <property type="entry name" value="RVT_1"/>
    <property type="match status" value="1"/>
</dbReference>
<keyword evidence="2" id="KW-0808">Transferase</keyword>
<dbReference type="InterPro" id="IPR000477">
    <property type="entry name" value="RT_dom"/>
</dbReference>
<dbReference type="Gene3D" id="3.30.70.270">
    <property type="match status" value="1"/>
</dbReference>
<feature type="domain" description="Reverse transcriptase RNase H-like" evidence="10">
    <location>
        <begin position="67"/>
        <end position="170"/>
    </location>
</feature>
<dbReference type="KEGG" id="nvi:116415882"/>
<feature type="domain" description="Reverse transcriptase" evidence="9">
    <location>
        <begin position="1"/>
        <end position="59"/>
    </location>
</feature>
<evidence type="ECO:0000256" key="3">
    <source>
        <dbReference type="ARBA" id="ARBA00022695"/>
    </source>
</evidence>
<dbReference type="RefSeq" id="XP_031777336.1">
    <property type="nucleotide sequence ID" value="XM_031921476.1"/>
</dbReference>
<dbReference type="InterPro" id="IPR050951">
    <property type="entry name" value="Retrovirus_Pol_polyprotein"/>
</dbReference>
<dbReference type="SMR" id="A0A7M7T6B4"/>
<keyword evidence="6" id="KW-0378">Hydrolase</keyword>
<dbReference type="PANTHER" id="PTHR37984">
    <property type="entry name" value="PROTEIN CBG26694"/>
    <property type="match status" value="1"/>
</dbReference>
<evidence type="ECO:0000256" key="5">
    <source>
        <dbReference type="ARBA" id="ARBA00022759"/>
    </source>
</evidence>
<dbReference type="AlphaFoldDB" id="A0A7M7T6B4"/>
<dbReference type="FunFam" id="3.10.20.370:FF:000001">
    <property type="entry name" value="Retrovirus-related Pol polyprotein from transposon 17.6-like protein"/>
    <property type="match status" value="1"/>
</dbReference>
<dbReference type="EC" id="2.7.7.49" evidence="1"/>
<dbReference type="InterPro" id="IPR041373">
    <property type="entry name" value="RT_RNaseH"/>
</dbReference>
<dbReference type="InParanoid" id="A0A7M7T6B4"/>
<dbReference type="Pfam" id="PF17917">
    <property type="entry name" value="RT_RNaseH"/>
    <property type="match status" value="1"/>
</dbReference>
<dbReference type="CDD" id="cd09274">
    <property type="entry name" value="RNase_HI_RT_Ty3"/>
    <property type="match status" value="1"/>
</dbReference>
<keyword evidence="5" id="KW-0255">Endonuclease</keyword>
<keyword evidence="3" id="KW-0548">Nucleotidyltransferase</keyword>
<evidence type="ECO:0000313" key="12">
    <source>
        <dbReference type="EnsemblMetazoa" id="XP_031777336"/>
    </source>
</evidence>
<dbReference type="EnsemblMetazoa" id="XM_031921476">
    <property type="protein sequence ID" value="XP_031777336"/>
    <property type="gene ID" value="LOC116415882"/>
</dbReference>
<keyword evidence="4" id="KW-0540">Nuclease</keyword>
<dbReference type="InterPro" id="IPR041588">
    <property type="entry name" value="Integrase_H2C2"/>
</dbReference>
<dbReference type="Proteomes" id="UP000002358">
    <property type="component" value="Unassembled WGS sequence"/>
</dbReference>
<dbReference type="Pfam" id="PF17921">
    <property type="entry name" value="Integrase_H2C2"/>
    <property type="match status" value="1"/>
</dbReference>
<protein>
    <recommendedName>
        <fullName evidence="1">RNA-directed DNA polymerase</fullName>
        <ecNumber evidence="1">2.7.7.49</ecNumber>
    </recommendedName>
</protein>
<dbReference type="FunFam" id="1.10.340.70:FF:000001">
    <property type="entry name" value="Retrovirus-related Pol polyprotein from transposon gypsy-like Protein"/>
    <property type="match status" value="1"/>
</dbReference>
<proteinExistence type="predicted"/>
<dbReference type="GO" id="GO:0016787">
    <property type="term" value="F:hydrolase activity"/>
    <property type="evidence" value="ECO:0007669"/>
    <property type="project" value="UniProtKB-KW"/>
</dbReference>
<dbReference type="PANTHER" id="PTHR37984:SF5">
    <property type="entry name" value="PROTEIN NYNRIN-LIKE"/>
    <property type="match status" value="1"/>
</dbReference>
<evidence type="ECO:0000256" key="2">
    <source>
        <dbReference type="ARBA" id="ARBA00022679"/>
    </source>
</evidence>
<organism evidence="12 13">
    <name type="scientific">Nasonia vitripennis</name>
    <name type="common">Parasitic wasp</name>
    <dbReference type="NCBI Taxonomy" id="7425"/>
    <lineage>
        <taxon>Eukaryota</taxon>
        <taxon>Metazoa</taxon>
        <taxon>Ecdysozoa</taxon>
        <taxon>Arthropoda</taxon>
        <taxon>Hexapoda</taxon>
        <taxon>Insecta</taxon>
        <taxon>Pterygota</taxon>
        <taxon>Neoptera</taxon>
        <taxon>Endopterygota</taxon>
        <taxon>Hymenoptera</taxon>
        <taxon>Apocrita</taxon>
        <taxon>Proctotrupomorpha</taxon>
        <taxon>Chalcidoidea</taxon>
        <taxon>Pteromalidae</taxon>
        <taxon>Pteromalinae</taxon>
        <taxon>Nasonia</taxon>
    </lineage>
</organism>
<keyword evidence="13" id="KW-1185">Reference proteome</keyword>